<protein>
    <submittedName>
        <fullName evidence="3">Tetratricopeptide (TPR) repeat protein</fullName>
    </submittedName>
</protein>
<dbReference type="Gene3D" id="1.25.40.10">
    <property type="entry name" value="Tetratricopeptide repeat domain"/>
    <property type="match status" value="2"/>
</dbReference>
<keyword evidence="4" id="KW-1185">Reference proteome</keyword>
<organism evidence="3 4">
    <name type="scientific">Brevundimonas variabilis</name>
    <dbReference type="NCBI Taxonomy" id="74312"/>
    <lineage>
        <taxon>Bacteria</taxon>
        <taxon>Pseudomonadati</taxon>
        <taxon>Pseudomonadota</taxon>
        <taxon>Alphaproteobacteria</taxon>
        <taxon>Caulobacterales</taxon>
        <taxon>Caulobacteraceae</taxon>
        <taxon>Brevundimonas</taxon>
    </lineage>
</organism>
<dbReference type="EMBL" id="JACHOR010000001">
    <property type="protein sequence ID" value="MBB5744987.1"/>
    <property type="molecule type" value="Genomic_DNA"/>
</dbReference>
<feature type="signal peptide" evidence="2">
    <location>
        <begin position="1"/>
        <end position="31"/>
    </location>
</feature>
<dbReference type="Proteomes" id="UP000545037">
    <property type="component" value="Unassembled WGS sequence"/>
</dbReference>
<feature type="compositionally biased region" description="Low complexity" evidence="1">
    <location>
        <begin position="957"/>
        <end position="975"/>
    </location>
</feature>
<evidence type="ECO:0000313" key="3">
    <source>
        <dbReference type="EMBL" id="MBB5744987.1"/>
    </source>
</evidence>
<feature type="chain" id="PRO_5030765615" evidence="2">
    <location>
        <begin position="32"/>
        <end position="975"/>
    </location>
</feature>
<name>A0A7W9FD81_9CAUL</name>
<dbReference type="SUPFAM" id="SSF48452">
    <property type="entry name" value="TPR-like"/>
    <property type="match status" value="1"/>
</dbReference>
<keyword evidence="2" id="KW-0732">Signal</keyword>
<proteinExistence type="predicted"/>
<comment type="caution">
    <text evidence="3">The sequence shown here is derived from an EMBL/GenBank/DDBJ whole genome shotgun (WGS) entry which is preliminary data.</text>
</comment>
<dbReference type="InterPro" id="IPR011990">
    <property type="entry name" value="TPR-like_helical_dom_sf"/>
</dbReference>
<sequence length="975" mass="101975">MSAARRRSRIARTTVALGAAGTMALAPIGPAAVPAFAQEAAAVALDPVTIRTGVNDGFTRVEFAGVVGSRSRVRREGQQVIVRIGSTAAPDVSRLRVNPPAGVEKVETRAARNATEIVMTLAEGSDFRTGIDDGAVWLNLYAPGKAPAPSETAATIAPGTVVPVSTESTADKTVLQFQWPSPVGAAVFRRGEAVWVVFDAAARLDMAGAEDTGPAGAPRWAVGPDYTVVRIPAAGSLSVSAQGDGSGWTVTIGGPPMASTGVALSRDDTGEASLVAQMAGATKAIWLTDPMVGDRFAAVTALAPGKGFGARKRTVDATLLPTAQGLAVETATDDLTIVPEGDLVTLSRPGGLTLSAPSVELAEAESPDGAPVKARYPALILSDWASTGQGTFQARYRELSDAASNEAIAASDDPRQPIEARLALTRFLVGSGLGYEAIGVVTALVNKSPGLQGEPELRGLRGAARASIGRLEEAAADFSAGSLAGDPSTRVWQGYLAANQGEWAEARQAFSAGAAVIDQFPPEWRARFGTAHAMAALETGDLVGARELLDYVFAQNAPAVDQLAARLVQAQLFEKDGRSDTALAIYKAVARTPMDGIATPAKLGVVKLELAKGTMKPDAAAAELESLKWRWRGDATELAVIRTLGGLYLSQGRYREALEALRGAGGRLSTMPGGAELQADLANAFRAMFLDGAADGLQPIQALGLFYDFRELTPVGADGDEMVRRLARRLIDVDLLDQAAELLKHQVENRLEGVAKAQVATDLATVYLMDRQPEPALQALWSSRSTLLPSALTAERRGLEARALMELGRTDHALEVLGNDQSPAARDVRAEILWKKSDWTAAAALYESRLGERFRDTASPLTADEESRLIRAGVGYSLARDSAALSRLSRNYMPFVERARSPASVRIALDGLDGMEGPAAAGDFAGLTANADTFTGWVNAMKTSLREKTAKAKTGGANAAAPAPARPQPAAAAAA</sequence>
<evidence type="ECO:0000256" key="2">
    <source>
        <dbReference type="SAM" id="SignalP"/>
    </source>
</evidence>
<gene>
    <name evidence="3" type="ORF">GGR13_000559</name>
</gene>
<dbReference type="AlphaFoldDB" id="A0A7W9FD81"/>
<evidence type="ECO:0000313" key="4">
    <source>
        <dbReference type="Proteomes" id="UP000545037"/>
    </source>
</evidence>
<accession>A0A7W9FD81</accession>
<feature type="region of interest" description="Disordered" evidence="1">
    <location>
        <begin position="949"/>
        <end position="975"/>
    </location>
</feature>
<evidence type="ECO:0000256" key="1">
    <source>
        <dbReference type="SAM" id="MobiDB-lite"/>
    </source>
</evidence>
<reference evidence="3 4" key="1">
    <citation type="submission" date="2020-08" db="EMBL/GenBank/DDBJ databases">
        <title>Genomic Encyclopedia of Type Strains, Phase IV (KMG-IV): sequencing the most valuable type-strain genomes for metagenomic binning, comparative biology and taxonomic classification.</title>
        <authorList>
            <person name="Goeker M."/>
        </authorList>
    </citation>
    <scope>NUCLEOTIDE SEQUENCE [LARGE SCALE GENOMIC DNA]</scope>
    <source>
        <strain evidence="3 4">DSM 4737</strain>
    </source>
</reference>